<geneLocation type="plasmid" evidence="1">
    <name>unnamed</name>
</geneLocation>
<organism evidence="1 2">
    <name type="scientific">Pseudoalteromonas arctica A 37-1-2</name>
    <dbReference type="NCBI Taxonomy" id="1117313"/>
    <lineage>
        <taxon>Bacteria</taxon>
        <taxon>Pseudomonadati</taxon>
        <taxon>Pseudomonadota</taxon>
        <taxon>Gammaproteobacteria</taxon>
        <taxon>Alteromonadales</taxon>
        <taxon>Pseudoalteromonadaceae</taxon>
        <taxon>Pseudoalteromonas</taxon>
    </lineage>
</organism>
<dbReference type="EMBL" id="CP011027">
    <property type="protein sequence ID" value="ATC89013.1"/>
    <property type="molecule type" value="Genomic_DNA"/>
</dbReference>
<keyword evidence="1" id="KW-0614">Plasmid</keyword>
<evidence type="ECO:0000313" key="2">
    <source>
        <dbReference type="Proteomes" id="UP000016505"/>
    </source>
</evidence>
<dbReference type="Proteomes" id="UP000016505">
    <property type="component" value="Plasmid unnamed"/>
</dbReference>
<evidence type="ECO:0000313" key="1">
    <source>
        <dbReference type="EMBL" id="ATC89013.1"/>
    </source>
</evidence>
<gene>
    <name evidence="1" type="ORF">PARC_p0040</name>
</gene>
<name>A0A290SAC7_9GAMM</name>
<dbReference type="Pfam" id="PF20701">
    <property type="entry name" value="HetE-N"/>
    <property type="match status" value="1"/>
</dbReference>
<dbReference type="KEGG" id="part:PARC_p0040"/>
<protein>
    <submittedName>
        <fullName evidence="1">Uncharacterized protein</fullName>
    </submittedName>
</protein>
<accession>A0A290SAC7</accession>
<sequence length="119" mass="12961">MEFLTATMLSGLIYDGVKEGASIGFDLLKRKLKNWLIDDSEIEKIAELLIDAGINEDLAPHAIERKITEHQELNEFLKNIKNSGDVVNVTQSTNTGHNVYSSGNGNVSIGDVVTNKGSS</sequence>
<dbReference type="AlphaFoldDB" id="A0A290SAC7"/>
<dbReference type="OrthoDB" id="8685617at2"/>
<reference evidence="1 2" key="1">
    <citation type="journal article" date="2012" name="J. Bacteriol.">
        <title>Genome sequences of type strains of seven species of the marine bacterium Pseudoalteromonas.</title>
        <authorList>
            <person name="Xie B.B."/>
            <person name="Shu Y.L."/>
            <person name="Qin Q.L."/>
            <person name="Rong J.C."/>
            <person name="Zhang X.Y."/>
            <person name="Chen X.L."/>
            <person name="Shi M."/>
            <person name="He H.L."/>
            <person name="Zhou B.C."/>
            <person name="Zhang Y.Z."/>
        </authorList>
    </citation>
    <scope>NUCLEOTIDE SEQUENCE [LARGE SCALE GENOMIC DNA]</scope>
    <source>
        <strain evidence="1 2">A 37-1-2</strain>
        <plasmid evidence="1 2">unnamed</plasmid>
    </source>
</reference>
<dbReference type="RefSeq" id="WP_010555469.1">
    <property type="nucleotide sequence ID" value="NZ_CP011027.1"/>
</dbReference>
<proteinExistence type="predicted"/>